<gene>
    <name evidence="2" type="ORF">QRT04_02225</name>
</gene>
<dbReference type="EMBL" id="JAUCGQ010000001">
    <property type="protein sequence ID" value="MDM7853734.1"/>
    <property type="molecule type" value="Genomic_DNA"/>
</dbReference>
<keyword evidence="3" id="KW-1185">Reference proteome</keyword>
<dbReference type="PROSITE" id="PS51819">
    <property type="entry name" value="VOC"/>
    <property type="match status" value="1"/>
</dbReference>
<comment type="caution">
    <text evidence="2">The sequence shown here is derived from an EMBL/GenBank/DDBJ whole genome shotgun (WGS) entry which is preliminary data.</text>
</comment>
<dbReference type="InterPro" id="IPR004360">
    <property type="entry name" value="Glyas_Fos-R_dOase_dom"/>
</dbReference>
<evidence type="ECO:0000313" key="2">
    <source>
        <dbReference type="EMBL" id="MDM7853734.1"/>
    </source>
</evidence>
<dbReference type="CDD" id="cd07246">
    <property type="entry name" value="VOC_like"/>
    <property type="match status" value="1"/>
</dbReference>
<dbReference type="Gene3D" id="3.30.720.120">
    <property type="match status" value="1"/>
</dbReference>
<evidence type="ECO:0000259" key="1">
    <source>
        <dbReference type="PROSITE" id="PS51819"/>
    </source>
</evidence>
<dbReference type="PANTHER" id="PTHR34109">
    <property type="entry name" value="BNAUNNG04460D PROTEIN-RELATED"/>
    <property type="match status" value="1"/>
</dbReference>
<dbReference type="Gene3D" id="3.30.720.110">
    <property type="match status" value="1"/>
</dbReference>
<reference evidence="2 3" key="1">
    <citation type="submission" date="2023-06" db="EMBL/GenBank/DDBJ databases">
        <title>Cellulomonas sp. MW4 Whole genome sequence.</title>
        <authorList>
            <person name="Park S."/>
        </authorList>
    </citation>
    <scope>NUCLEOTIDE SEQUENCE [LARGE SCALE GENOMIC DNA]</scope>
    <source>
        <strain evidence="2 3">MW4</strain>
    </source>
</reference>
<organism evidence="2 3">
    <name type="scientific">Cellulomonas alba</name>
    <dbReference type="NCBI Taxonomy" id="3053467"/>
    <lineage>
        <taxon>Bacteria</taxon>
        <taxon>Bacillati</taxon>
        <taxon>Actinomycetota</taxon>
        <taxon>Actinomycetes</taxon>
        <taxon>Micrococcales</taxon>
        <taxon>Cellulomonadaceae</taxon>
        <taxon>Cellulomonas</taxon>
    </lineage>
</organism>
<dbReference type="RefSeq" id="WP_289453255.1">
    <property type="nucleotide sequence ID" value="NZ_JAUCGQ010000001.1"/>
</dbReference>
<dbReference type="SUPFAM" id="SSF54593">
    <property type="entry name" value="Glyoxalase/Bleomycin resistance protein/Dihydroxybiphenyl dioxygenase"/>
    <property type="match status" value="1"/>
</dbReference>
<accession>A0ABT7SC25</accession>
<feature type="domain" description="VOC" evidence="1">
    <location>
        <begin position="2"/>
        <end position="124"/>
    </location>
</feature>
<dbReference type="Proteomes" id="UP001529338">
    <property type="component" value="Unassembled WGS sequence"/>
</dbReference>
<sequence length="147" mass="15778">MSTLHPNLAVDDPKAAIDFYRRAFGAELVYAVEAFGTVVHSDLRLGDSTFTVAAAMPSFGSVAPTADGPAHVSFTIDVEDTDAAFARAVEAGATAVDEPSDAFHGGRTAQLRDPFGHRWFLNHQVEEVSPEEMQRRTDEWVASQGGA</sequence>
<dbReference type="InterPro" id="IPR037523">
    <property type="entry name" value="VOC_core"/>
</dbReference>
<name>A0ABT7SC25_9CELL</name>
<dbReference type="PANTHER" id="PTHR34109:SF1">
    <property type="entry name" value="VOC DOMAIN-CONTAINING PROTEIN"/>
    <property type="match status" value="1"/>
</dbReference>
<dbReference type="InterPro" id="IPR029068">
    <property type="entry name" value="Glyas_Bleomycin-R_OHBP_Dase"/>
</dbReference>
<proteinExistence type="predicted"/>
<evidence type="ECO:0000313" key="3">
    <source>
        <dbReference type="Proteomes" id="UP001529338"/>
    </source>
</evidence>
<dbReference type="Pfam" id="PF00903">
    <property type="entry name" value="Glyoxalase"/>
    <property type="match status" value="1"/>
</dbReference>
<protein>
    <submittedName>
        <fullName evidence="2">VOC family protein</fullName>
    </submittedName>
</protein>